<feature type="compositionally biased region" description="Low complexity" evidence="1">
    <location>
        <begin position="107"/>
        <end position="122"/>
    </location>
</feature>
<dbReference type="OrthoDB" id="1933874at2759"/>
<name>A0A9C6T2I9_DROAB</name>
<evidence type="ECO:0000256" key="1">
    <source>
        <dbReference type="SAM" id="MobiDB-lite"/>
    </source>
</evidence>
<reference evidence="3" key="1">
    <citation type="submission" date="2025-08" db="UniProtKB">
        <authorList>
            <consortium name="RefSeq"/>
        </authorList>
    </citation>
    <scope>IDENTIFICATION</scope>
    <source>
        <strain evidence="3">15112-1751.03</strain>
        <tissue evidence="3">Whole Adult</tissue>
    </source>
</reference>
<evidence type="ECO:0000313" key="2">
    <source>
        <dbReference type="Proteomes" id="UP000515160"/>
    </source>
</evidence>
<protein>
    <submittedName>
        <fullName evidence="3">Selenoprotein BthD-like</fullName>
    </submittedName>
</protein>
<organism evidence="2 3">
    <name type="scientific">Drosophila albomicans</name>
    <name type="common">Fruit fly</name>
    <dbReference type="NCBI Taxonomy" id="7291"/>
    <lineage>
        <taxon>Eukaryota</taxon>
        <taxon>Metazoa</taxon>
        <taxon>Ecdysozoa</taxon>
        <taxon>Arthropoda</taxon>
        <taxon>Hexapoda</taxon>
        <taxon>Insecta</taxon>
        <taxon>Pterygota</taxon>
        <taxon>Neoptera</taxon>
        <taxon>Endopterygota</taxon>
        <taxon>Diptera</taxon>
        <taxon>Brachycera</taxon>
        <taxon>Muscomorpha</taxon>
        <taxon>Ephydroidea</taxon>
        <taxon>Drosophilidae</taxon>
        <taxon>Drosophila</taxon>
    </lineage>
</organism>
<dbReference type="AlphaFoldDB" id="A0A9C6T2I9"/>
<sequence>MPPKLFRRRAEELHEALQTRLQDAGQQFQLQLQLNALGPPRRGAFELSFAIQPTTVVSEQRPLWSGLKRTPRAQKFPDPDAMCQQIIEAYEELAKHKTNKRKRESNTSPSSSPTTAPSTSTSAKRRKKEK</sequence>
<dbReference type="GeneID" id="127565516"/>
<dbReference type="Proteomes" id="UP000515160">
    <property type="component" value="Chromosome X"/>
</dbReference>
<evidence type="ECO:0000313" key="3">
    <source>
        <dbReference type="RefSeq" id="XP_051860271.1"/>
    </source>
</evidence>
<keyword evidence="2" id="KW-1185">Reference proteome</keyword>
<feature type="region of interest" description="Disordered" evidence="1">
    <location>
        <begin position="94"/>
        <end position="130"/>
    </location>
</feature>
<dbReference type="RefSeq" id="XP_051860271.1">
    <property type="nucleotide sequence ID" value="XM_052004311.1"/>
</dbReference>
<accession>A0A9C6T2I9</accession>
<gene>
    <name evidence="3" type="primary">LOC127565516</name>
</gene>
<proteinExistence type="predicted"/>